<dbReference type="PANTHER" id="PTHR37827:SF1">
    <property type="entry name" value="HNH DOMAIN-CONTAINING PROTEIN"/>
    <property type="match status" value="1"/>
</dbReference>
<dbReference type="AlphaFoldDB" id="A0A160M9S6"/>
<dbReference type="Proteomes" id="UP000077856">
    <property type="component" value="Chromosome"/>
</dbReference>
<dbReference type="PANTHER" id="PTHR37827">
    <property type="entry name" value="TUDOR DOMAIN-CONTAINING PROTEIN"/>
    <property type="match status" value="1"/>
</dbReference>
<sequence>MGKRQIEAGTCELCLREDIDITVHHLTPKEMGGTFLPTAKLCIPCHKQIHALYTNAELAVRLNSIELLQQDDKIRKYLKWIRKQPSTKLTKAKKSNDRKSKGR</sequence>
<proteinExistence type="predicted"/>
<dbReference type="eggNOG" id="COG1403">
    <property type="taxonomic scope" value="Bacteria"/>
</dbReference>
<evidence type="ECO:0000313" key="1">
    <source>
        <dbReference type="EMBL" id="AND38908.1"/>
    </source>
</evidence>
<organism evidence="1 2">
    <name type="scientific">Cytobacillus oceanisediminis 2691</name>
    <dbReference type="NCBI Taxonomy" id="1196031"/>
    <lineage>
        <taxon>Bacteria</taxon>
        <taxon>Bacillati</taxon>
        <taxon>Bacillota</taxon>
        <taxon>Bacilli</taxon>
        <taxon>Bacillales</taxon>
        <taxon>Bacillaceae</taxon>
        <taxon>Cytobacillus</taxon>
    </lineage>
</organism>
<accession>A0A160M9S6</accession>
<evidence type="ECO:0008006" key="3">
    <source>
        <dbReference type="Google" id="ProtNLM"/>
    </source>
</evidence>
<protein>
    <recommendedName>
        <fullName evidence="3">HNH endonuclease</fullName>
    </recommendedName>
</protein>
<dbReference type="KEGG" id="bon:A361_07200"/>
<evidence type="ECO:0000313" key="2">
    <source>
        <dbReference type="Proteomes" id="UP000077856"/>
    </source>
</evidence>
<reference evidence="1 2" key="1">
    <citation type="submission" date="2016-04" db="EMBL/GenBank/DDBJ databases">
        <title>Complete genome sequence of Bacillus oceanisediminis strain 2691.</title>
        <authorList>
            <person name="Jeong H."/>
            <person name="Kim H.J."/>
            <person name="Lee D.-W."/>
        </authorList>
    </citation>
    <scope>NUCLEOTIDE SEQUENCE [LARGE SCALE GENOMIC DNA]</scope>
    <source>
        <strain evidence="1 2">2691</strain>
    </source>
</reference>
<name>A0A160M9S6_9BACI</name>
<dbReference type="STRING" id="1196031.A361_07200"/>
<dbReference type="EMBL" id="CP015506">
    <property type="protein sequence ID" value="AND38908.1"/>
    <property type="molecule type" value="Genomic_DNA"/>
</dbReference>
<gene>
    <name evidence="1" type="ORF">A361_07200</name>
</gene>
<dbReference type="RefSeq" id="WP_009331289.1">
    <property type="nucleotide sequence ID" value="NZ_CP015506.1"/>
</dbReference>